<feature type="compositionally biased region" description="Polar residues" evidence="1">
    <location>
        <begin position="289"/>
        <end position="301"/>
    </location>
</feature>
<evidence type="ECO:0000313" key="2">
    <source>
        <dbReference type="RefSeq" id="XP_020016829.1"/>
    </source>
</evidence>
<dbReference type="PANTHER" id="PTHR10077:SF0">
    <property type="entry name" value="CALPASTATIN"/>
    <property type="match status" value="1"/>
</dbReference>
<dbReference type="KEGG" id="ccan:109684721"/>
<reference evidence="2" key="1">
    <citation type="submission" date="2025-08" db="UniProtKB">
        <authorList>
            <consortium name="RefSeq"/>
        </authorList>
    </citation>
    <scope>IDENTIFICATION</scope>
    <source>
        <tissue evidence="2">Leukocyte</tissue>
    </source>
</reference>
<feature type="region of interest" description="Disordered" evidence="1">
    <location>
        <begin position="1"/>
        <end position="72"/>
    </location>
</feature>
<accession>A0A8B7UC60</accession>
<feature type="non-terminal residue" evidence="2">
    <location>
        <position position="346"/>
    </location>
</feature>
<sequence length="346" mass="35933">MSQPGQKPAASPRPRRAAAARHTQEVSGAPERAAELGDGGIPDVQGRASFLGSCRACPPRRPPLPRRGRGLRALAGRGGTRWISVEEEYRSLCAPRPPSPRVRGSLPRTAGLPCGSGAVGRGCLQNTSSLTSWRPNPGAGPGGWGRGLRPLPRCRPPGSCGSPELSALRSQPDSLWSPRPLAPLPASSPGPSPRGSEQVGVAMAFASWWYKTHVSEKNSGSSSKPGEKKGSDEKKAASLGSSQPSRAHADGTAPATKVSASSGATGKSSSMNTTGTKAIPISKKMEGPHSSSQENTQNSYSGAFPLGVAPHSDSWLSRLKALLPPHGAPSGHEKKIPRRKAKGAHR</sequence>
<feature type="compositionally biased region" description="Basic and acidic residues" evidence="1">
    <location>
        <begin position="225"/>
        <end position="236"/>
    </location>
</feature>
<evidence type="ECO:0000256" key="1">
    <source>
        <dbReference type="SAM" id="MobiDB-lite"/>
    </source>
</evidence>
<feature type="compositionally biased region" description="Basic residues" evidence="1">
    <location>
        <begin position="335"/>
        <end position="346"/>
    </location>
</feature>
<dbReference type="RefSeq" id="XP_020016829.1">
    <property type="nucleotide sequence ID" value="XM_020161240.1"/>
</dbReference>
<dbReference type="AlphaFoldDB" id="A0A8B7UC60"/>
<dbReference type="GO" id="GO:0005737">
    <property type="term" value="C:cytoplasm"/>
    <property type="evidence" value="ECO:0007669"/>
    <property type="project" value="TreeGrafter"/>
</dbReference>
<feature type="region of interest" description="Disordered" evidence="1">
    <location>
        <begin position="125"/>
        <end position="199"/>
    </location>
</feature>
<dbReference type="InterPro" id="IPR026998">
    <property type="entry name" value="Calpastatin"/>
</dbReference>
<proteinExistence type="predicted"/>
<organism evidence="2">
    <name type="scientific">Castor canadensis</name>
    <name type="common">American beaver</name>
    <dbReference type="NCBI Taxonomy" id="51338"/>
    <lineage>
        <taxon>Eukaryota</taxon>
        <taxon>Metazoa</taxon>
        <taxon>Chordata</taxon>
        <taxon>Craniata</taxon>
        <taxon>Vertebrata</taxon>
        <taxon>Euteleostomi</taxon>
        <taxon>Mammalia</taxon>
        <taxon>Eutheria</taxon>
        <taxon>Euarchontoglires</taxon>
        <taxon>Glires</taxon>
        <taxon>Rodentia</taxon>
        <taxon>Castorimorpha</taxon>
        <taxon>Castoridae</taxon>
        <taxon>Castor</taxon>
    </lineage>
</organism>
<gene>
    <name evidence="2" type="primary">LOC109684721</name>
</gene>
<feature type="compositionally biased region" description="Low complexity" evidence="1">
    <location>
        <begin position="259"/>
        <end position="270"/>
    </location>
</feature>
<dbReference type="PANTHER" id="PTHR10077">
    <property type="entry name" value="CALPASTATIN"/>
    <property type="match status" value="1"/>
</dbReference>
<protein>
    <submittedName>
        <fullName evidence="2">Uncharacterized protein LOC109684721</fullName>
    </submittedName>
</protein>
<feature type="compositionally biased region" description="Pro residues" evidence="1">
    <location>
        <begin position="180"/>
        <end position="192"/>
    </location>
</feature>
<feature type="region of interest" description="Disordered" evidence="1">
    <location>
        <begin position="214"/>
        <end position="346"/>
    </location>
</feature>
<dbReference type="GO" id="GO:0010859">
    <property type="term" value="F:calcium-dependent cysteine-type endopeptidase inhibitor activity"/>
    <property type="evidence" value="ECO:0007669"/>
    <property type="project" value="TreeGrafter"/>
</dbReference>
<name>A0A8B7UC60_CASCN</name>